<name>A0ABQ1QPN7_9RHOB</name>
<dbReference type="Proteomes" id="UP000617355">
    <property type="component" value="Unassembled WGS sequence"/>
</dbReference>
<feature type="chain" id="PRO_5046303446" evidence="3">
    <location>
        <begin position="22"/>
        <end position="276"/>
    </location>
</feature>
<dbReference type="PANTHER" id="PTHR37423:SF2">
    <property type="entry name" value="MEMBRANE-BOUND LYTIC MUREIN TRANSGLYCOSYLASE C"/>
    <property type="match status" value="1"/>
</dbReference>
<comment type="similarity">
    <text evidence="1">Belongs to the transglycosylase Slt family.</text>
</comment>
<feature type="domain" description="Transglycosylase SLT" evidence="4">
    <location>
        <begin position="140"/>
        <end position="234"/>
    </location>
</feature>
<dbReference type="Gene3D" id="1.10.530.10">
    <property type="match status" value="1"/>
</dbReference>
<dbReference type="SUPFAM" id="SSF53955">
    <property type="entry name" value="Lysozyme-like"/>
    <property type="match status" value="1"/>
</dbReference>
<keyword evidence="6" id="KW-1185">Reference proteome</keyword>
<gene>
    <name evidence="5" type="ORF">GCM10011358_24800</name>
</gene>
<dbReference type="EMBL" id="BMGI01000004">
    <property type="protein sequence ID" value="GGD39891.1"/>
    <property type="molecule type" value="Genomic_DNA"/>
</dbReference>
<organism evidence="5 6">
    <name type="scientific">Sinisalibacter lacisalsi</name>
    <dbReference type="NCBI Taxonomy" id="1526570"/>
    <lineage>
        <taxon>Bacteria</taxon>
        <taxon>Pseudomonadati</taxon>
        <taxon>Pseudomonadota</taxon>
        <taxon>Alphaproteobacteria</taxon>
        <taxon>Rhodobacterales</taxon>
        <taxon>Roseobacteraceae</taxon>
        <taxon>Sinisalibacter</taxon>
    </lineage>
</organism>
<evidence type="ECO:0000259" key="4">
    <source>
        <dbReference type="Pfam" id="PF01464"/>
    </source>
</evidence>
<dbReference type="PANTHER" id="PTHR37423">
    <property type="entry name" value="SOLUBLE LYTIC MUREIN TRANSGLYCOSYLASE-RELATED"/>
    <property type="match status" value="1"/>
</dbReference>
<accession>A0ABQ1QPN7</accession>
<comment type="similarity">
    <text evidence="2">Belongs to the virb1 family.</text>
</comment>
<keyword evidence="3" id="KW-0732">Signal</keyword>
<evidence type="ECO:0000256" key="2">
    <source>
        <dbReference type="ARBA" id="ARBA00009387"/>
    </source>
</evidence>
<evidence type="ECO:0000256" key="3">
    <source>
        <dbReference type="SAM" id="SignalP"/>
    </source>
</evidence>
<dbReference type="InterPro" id="IPR008258">
    <property type="entry name" value="Transglycosylase_SLT_dom_1"/>
</dbReference>
<protein>
    <submittedName>
        <fullName evidence="5">Murein transglycosylase</fullName>
    </submittedName>
</protein>
<sequence>MRGLAAMLIGMAVATGAPAWAQSKAPAPQGDFTFKRVAAPPKGQGPKITVQVDPADYAAWMKGLEKPAASEKLLPASAALPVPSGWDWFWREVSTELADAGPANLARALDALAGAEDAPAPRLQALQDIAARFGTEILAATVGTDVSPALVVALIAIESSGYTGAESHAGAQGLMQLIPDTAARFGVADANDPGENIKGGVAYLAWLMGHFGRDPILALAGYNAGENAVTKHGGVPPFAETRAYVPKVLNAWRVARGLCRTPPELITDGCVFTVQG</sequence>
<dbReference type="InterPro" id="IPR023346">
    <property type="entry name" value="Lysozyme-like_dom_sf"/>
</dbReference>
<evidence type="ECO:0000313" key="5">
    <source>
        <dbReference type="EMBL" id="GGD39891.1"/>
    </source>
</evidence>
<evidence type="ECO:0000256" key="1">
    <source>
        <dbReference type="ARBA" id="ARBA00007734"/>
    </source>
</evidence>
<dbReference type="Pfam" id="PF01464">
    <property type="entry name" value="SLT"/>
    <property type="match status" value="1"/>
</dbReference>
<reference evidence="6" key="1">
    <citation type="journal article" date="2019" name="Int. J. Syst. Evol. Microbiol.">
        <title>The Global Catalogue of Microorganisms (GCM) 10K type strain sequencing project: providing services to taxonomists for standard genome sequencing and annotation.</title>
        <authorList>
            <consortium name="The Broad Institute Genomics Platform"/>
            <consortium name="The Broad Institute Genome Sequencing Center for Infectious Disease"/>
            <person name="Wu L."/>
            <person name="Ma J."/>
        </authorList>
    </citation>
    <scope>NUCLEOTIDE SEQUENCE [LARGE SCALE GENOMIC DNA]</scope>
    <source>
        <strain evidence="6">CGMCC 1.12922</strain>
    </source>
</reference>
<proteinExistence type="inferred from homology"/>
<dbReference type="CDD" id="cd00254">
    <property type="entry name" value="LT-like"/>
    <property type="match status" value="1"/>
</dbReference>
<comment type="caution">
    <text evidence="5">The sequence shown here is derived from an EMBL/GenBank/DDBJ whole genome shotgun (WGS) entry which is preliminary data.</text>
</comment>
<evidence type="ECO:0000313" key="6">
    <source>
        <dbReference type="Proteomes" id="UP000617355"/>
    </source>
</evidence>
<feature type="signal peptide" evidence="3">
    <location>
        <begin position="1"/>
        <end position="21"/>
    </location>
</feature>